<dbReference type="SUPFAM" id="SSF51735">
    <property type="entry name" value="NAD(P)-binding Rossmann-fold domains"/>
    <property type="match status" value="1"/>
</dbReference>
<sequence>MSFEKKKVVITGASPDFGQTLAILFAQMGAELILSARTLDKVWTTAALVKQAVPLAKVTCFQMNVSRPEDIIEFASDVRRVTDRVDILINNAAYWLDGQLSDASDEQILEAFNSTAIGSTLVTKHLLPLLKQSDEADVVFINSTASLPDNRHNRCNEAFSAAKAAQSTLADQLRHRLSDTDIRFITVYPPDFDNPSPLSDKDWNKVRQVECGAMGARNVFNAINFALEQDRICSVDKIIMSNNRPEAVHPVGI</sequence>
<accession>A0A839IVB8</accession>
<dbReference type="InterPro" id="IPR002347">
    <property type="entry name" value="SDR_fam"/>
</dbReference>
<dbReference type="PRINTS" id="PR00081">
    <property type="entry name" value="GDHRDH"/>
</dbReference>
<dbReference type="CDD" id="cd05233">
    <property type="entry name" value="SDR_c"/>
    <property type="match status" value="1"/>
</dbReference>
<protein>
    <submittedName>
        <fullName evidence="3">SDR family oxidoreductase</fullName>
    </submittedName>
</protein>
<dbReference type="Proteomes" id="UP000565262">
    <property type="component" value="Unassembled WGS sequence"/>
</dbReference>
<dbReference type="InterPro" id="IPR036291">
    <property type="entry name" value="NAD(P)-bd_dom_sf"/>
</dbReference>
<comment type="similarity">
    <text evidence="1">Belongs to the short-chain dehydrogenases/reductases (SDR) family.</text>
</comment>
<evidence type="ECO:0000256" key="2">
    <source>
        <dbReference type="ARBA" id="ARBA00023002"/>
    </source>
</evidence>
<gene>
    <name evidence="3" type="ORF">H4O21_18270</name>
</gene>
<evidence type="ECO:0000313" key="4">
    <source>
        <dbReference type="Proteomes" id="UP000565262"/>
    </source>
</evidence>
<reference evidence="3 4" key="1">
    <citation type="submission" date="2020-08" db="EMBL/GenBank/DDBJ databases">
        <title>Oceanospirillum sp. nov. isolated from marine sediment.</title>
        <authorList>
            <person name="Ji X."/>
        </authorList>
    </citation>
    <scope>NUCLEOTIDE SEQUENCE [LARGE SCALE GENOMIC DNA]</scope>
    <source>
        <strain evidence="3 4">D5</strain>
    </source>
</reference>
<dbReference type="Pfam" id="PF00106">
    <property type="entry name" value="adh_short"/>
    <property type="match status" value="1"/>
</dbReference>
<dbReference type="PANTHER" id="PTHR42901:SF1">
    <property type="entry name" value="ALCOHOL DEHYDROGENASE"/>
    <property type="match status" value="1"/>
</dbReference>
<keyword evidence="4" id="KW-1185">Reference proteome</keyword>
<dbReference type="GO" id="GO:0016491">
    <property type="term" value="F:oxidoreductase activity"/>
    <property type="evidence" value="ECO:0007669"/>
    <property type="project" value="UniProtKB-KW"/>
</dbReference>
<dbReference type="AlphaFoldDB" id="A0A839IVB8"/>
<dbReference type="PANTHER" id="PTHR42901">
    <property type="entry name" value="ALCOHOL DEHYDROGENASE"/>
    <property type="match status" value="1"/>
</dbReference>
<keyword evidence="2" id="KW-0560">Oxidoreductase</keyword>
<evidence type="ECO:0000313" key="3">
    <source>
        <dbReference type="EMBL" id="MBB1488554.1"/>
    </source>
</evidence>
<organism evidence="3 4">
    <name type="scientific">Oceanospirillum sediminis</name>
    <dbReference type="NCBI Taxonomy" id="2760088"/>
    <lineage>
        <taxon>Bacteria</taxon>
        <taxon>Pseudomonadati</taxon>
        <taxon>Pseudomonadota</taxon>
        <taxon>Gammaproteobacteria</taxon>
        <taxon>Oceanospirillales</taxon>
        <taxon>Oceanospirillaceae</taxon>
        <taxon>Oceanospirillum</taxon>
    </lineage>
</organism>
<proteinExistence type="inferred from homology"/>
<dbReference type="Gene3D" id="3.40.50.720">
    <property type="entry name" value="NAD(P)-binding Rossmann-like Domain"/>
    <property type="match status" value="1"/>
</dbReference>
<dbReference type="EMBL" id="JACJFM010000030">
    <property type="protein sequence ID" value="MBB1488554.1"/>
    <property type="molecule type" value="Genomic_DNA"/>
</dbReference>
<evidence type="ECO:0000256" key="1">
    <source>
        <dbReference type="ARBA" id="ARBA00006484"/>
    </source>
</evidence>
<dbReference type="RefSeq" id="WP_182810325.1">
    <property type="nucleotide sequence ID" value="NZ_JACJFM010000030.1"/>
</dbReference>
<name>A0A839IVB8_9GAMM</name>
<comment type="caution">
    <text evidence="3">The sequence shown here is derived from an EMBL/GenBank/DDBJ whole genome shotgun (WGS) entry which is preliminary data.</text>
</comment>